<reference evidence="2" key="2">
    <citation type="journal article" date="2007" name="Science">
        <title>Draft genome sequence of the sexually transmitted pathogen Trichomonas vaginalis.</title>
        <authorList>
            <person name="Carlton J.M."/>
            <person name="Hirt R.P."/>
            <person name="Silva J.C."/>
            <person name="Delcher A.L."/>
            <person name="Schatz M."/>
            <person name="Zhao Q."/>
            <person name="Wortman J.R."/>
            <person name="Bidwell S.L."/>
            <person name="Alsmark U.C.M."/>
            <person name="Besteiro S."/>
            <person name="Sicheritz-Ponten T."/>
            <person name="Noel C.J."/>
            <person name="Dacks J.B."/>
            <person name="Foster P.G."/>
            <person name="Simillion C."/>
            <person name="Van de Peer Y."/>
            <person name="Miranda-Saavedra D."/>
            <person name="Barton G.J."/>
            <person name="Westrop G.D."/>
            <person name="Mueller S."/>
            <person name="Dessi D."/>
            <person name="Fiori P.L."/>
            <person name="Ren Q."/>
            <person name="Paulsen I."/>
            <person name="Zhang H."/>
            <person name="Bastida-Corcuera F.D."/>
            <person name="Simoes-Barbosa A."/>
            <person name="Brown M.T."/>
            <person name="Hayes R.D."/>
            <person name="Mukherjee M."/>
            <person name="Okumura C.Y."/>
            <person name="Schneider R."/>
            <person name="Smith A.J."/>
            <person name="Vanacova S."/>
            <person name="Villalvazo M."/>
            <person name="Haas B.J."/>
            <person name="Pertea M."/>
            <person name="Feldblyum T.V."/>
            <person name="Utterback T.R."/>
            <person name="Shu C.L."/>
            <person name="Osoegawa K."/>
            <person name="de Jong P.J."/>
            <person name="Hrdy I."/>
            <person name="Horvathova L."/>
            <person name="Zubacova Z."/>
            <person name="Dolezal P."/>
            <person name="Malik S.B."/>
            <person name="Logsdon J.M. Jr."/>
            <person name="Henze K."/>
            <person name="Gupta A."/>
            <person name="Wang C.C."/>
            <person name="Dunne R.L."/>
            <person name="Upcroft J.A."/>
            <person name="Upcroft P."/>
            <person name="White O."/>
            <person name="Salzberg S.L."/>
            <person name="Tang P."/>
            <person name="Chiu C.-H."/>
            <person name="Lee Y.-S."/>
            <person name="Embley T.M."/>
            <person name="Coombs G.H."/>
            <person name="Mottram J.C."/>
            <person name="Tachezy J."/>
            <person name="Fraser-Liggett C.M."/>
            <person name="Johnson P.J."/>
        </authorList>
    </citation>
    <scope>NUCLEOTIDE SEQUENCE [LARGE SCALE GENOMIC DNA]</scope>
    <source>
        <strain evidence="2">G3</strain>
    </source>
</reference>
<organism evidence="2 3">
    <name type="scientific">Trichomonas vaginalis (strain ATCC PRA-98 / G3)</name>
    <dbReference type="NCBI Taxonomy" id="412133"/>
    <lineage>
        <taxon>Eukaryota</taxon>
        <taxon>Metamonada</taxon>
        <taxon>Parabasalia</taxon>
        <taxon>Trichomonadida</taxon>
        <taxon>Trichomonadidae</taxon>
        <taxon>Trichomonas</taxon>
    </lineage>
</organism>
<dbReference type="Proteomes" id="UP000001542">
    <property type="component" value="Unassembled WGS sequence"/>
</dbReference>
<feature type="region of interest" description="Disordered" evidence="1">
    <location>
        <begin position="37"/>
        <end position="80"/>
    </location>
</feature>
<name>A2F853_TRIV3</name>
<proteinExistence type="predicted"/>
<accession>A2F853</accession>
<keyword evidence="3" id="KW-1185">Reference proteome</keyword>
<dbReference type="VEuPathDB" id="TrichDB:TVAG_242940"/>
<dbReference type="AlphaFoldDB" id="A2F853"/>
<reference evidence="2" key="1">
    <citation type="submission" date="2006-10" db="EMBL/GenBank/DDBJ databases">
        <authorList>
            <person name="Amadeo P."/>
            <person name="Zhao Q."/>
            <person name="Wortman J."/>
            <person name="Fraser-Liggett C."/>
            <person name="Carlton J."/>
        </authorList>
    </citation>
    <scope>NUCLEOTIDE SEQUENCE</scope>
    <source>
        <strain evidence="2">G3</strain>
    </source>
</reference>
<dbReference type="RefSeq" id="XP_001311859.1">
    <property type="nucleotide sequence ID" value="XM_001311858.1"/>
</dbReference>
<evidence type="ECO:0000256" key="1">
    <source>
        <dbReference type="SAM" id="MobiDB-lite"/>
    </source>
</evidence>
<dbReference type="InParanoid" id="A2F853"/>
<protein>
    <submittedName>
        <fullName evidence="2">Uncharacterized protein</fullName>
    </submittedName>
</protein>
<dbReference type="EMBL" id="DS113657">
    <property type="protein sequence ID" value="EAX98929.1"/>
    <property type="molecule type" value="Genomic_DNA"/>
</dbReference>
<evidence type="ECO:0000313" key="3">
    <source>
        <dbReference type="Proteomes" id="UP000001542"/>
    </source>
</evidence>
<dbReference type="KEGG" id="tva:4756732"/>
<sequence>MNSARTQNFGKIDSYRPTSDLAVGRVPYIGELPMSYSSKQQNYNEDDFNFNYPPTSDVRGTPRSATSTSSSRPSTARPCEKYNKIHENDDVFLRAQMKLRAHDENTSRRKKFMHDEYEQNVLNPIDNKYRAQLTGRRYESRAESKLRAASQLNSAPIRNLQINTTGCEDRLMHSRLNSRQESRLEKFLTQANQEEKKPEKKVFEMDPKRKADTRFFTYEITKKKGTRFYPDKFASRVAENINQFPE</sequence>
<evidence type="ECO:0000313" key="2">
    <source>
        <dbReference type="EMBL" id="EAX98929.1"/>
    </source>
</evidence>
<feature type="compositionally biased region" description="Low complexity" evidence="1">
    <location>
        <begin position="61"/>
        <end position="77"/>
    </location>
</feature>
<dbReference type="VEuPathDB" id="TrichDB:TVAGG3_0282990"/>
<gene>
    <name evidence="2" type="ORF">TVAG_242940</name>
</gene>
<dbReference type="SMR" id="A2F853"/>